<protein>
    <submittedName>
        <fullName evidence="1">Uncharacterized protein</fullName>
    </submittedName>
</protein>
<evidence type="ECO:0000313" key="2">
    <source>
        <dbReference type="Proteomes" id="UP000465810"/>
    </source>
</evidence>
<comment type="caution">
    <text evidence="1">The sequence shown here is derived from an EMBL/GenBank/DDBJ whole genome shotgun (WGS) entry which is preliminary data.</text>
</comment>
<reference evidence="1 2" key="1">
    <citation type="submission" date="2019-12" db="EMBL/GenBank/DDBJ databases">
        <authorList>
            <person name="Feng G."/>
            <person name="Zhu H."/>
        </authorList>
    </citation>
    <scope>NUCLEOTIDE SEQUENCE [LARGE SCALE GENOMIC DNA]</scope>
    <source>
        <strain evidence="1 2">FGD1</strain>
    </source>
</reference>
<sequence>MTGPTSIEAVPIDDAARDGPFQLVFADGRCALVRFAGEHWVFSSGIPFPDQPTRYHPRKD</sequence>
<keyword evidence="2" id="KW-1185">Reference proteome</keyword>
<gene>
    <name evidence="1" type="ORF">GR702_17635</name>
</gene>
<accession>A0A7X4GJZ1</accession>
<dbReference type="EMBL" id="WVTD01000017">
    <property type="protein sequence ID" value="MYL99586.1"/>
    <property type="molecule type" value="Genomic_DNA"/>
</dbReference>
<dbReference type="AlphaFoldDB" id="A0A7X4GJZ1"/>
<name>A0A7X4GJZ1_9SPHN</name>
<proteinExistence type="predicted"/>
<dbReference type="RefSeq" id="WP_160987029.1">
    <property type="nucleotide sequence ID" value="NZ_WVTD01000017.1"/>
</dbReference>
<dbReference type="Proteomes" id="UP000465810">
    <property type="component" value="Unassembled WGS sequence"/>
</dbReference>
<evidence type="ECO:0000313" key="1">
    <source>
        <dbReference type="EMBL" id="MYL99586.1"/>
    </source>
</evidence>
<organism evidence="1 2">
    <name type="scientific">Novosphingobium silvae</name>
    <dbReference type="NCBI Taxonomy" id="2692619"/>
    <lineage>
        <taxon>Bacteria</taxon>
        <taxon>Pseudomonadati</taxon>
        <taxon>Pseudomonadota</taxon>
        <taxon>Alphaproteobacteria</taxon>
        <taxon>Sphingomonadales</taxon>
        <taxon>Sphingomonadaceae</taxon>
        <taxon>Novosphingobium</taxon>
    </lineage>
</organism>